<organism evidence="3 4">
    <name type="scientific">Halocaridina rubra</name>
    <name type="common">Hawaiian red shrimp</name>
    <dbReference type="NCBI Taxonomy" id="373956"/>
    <lineage>
        <taxon>Eukaryota</taxon>
        <taxon>Metazoa</taxon>
        <taxon>Ecdysozoa</taxon>
        <taxon>Arthropoda</taxon>
        <taxon>Crustacea</taxon>
        <taxon>Multicrustacea</taxon>
        <taxon>Malacostraca</taxon>
        <taxon>Eumalacostraca</taxon>
        <taxon>Eucarida</taxon>
        <taxon>Decapoda</taxon>
        <taxon>Pleocyemata</taxon>
        <taxon>Caridea</taxon>
        <taxon>Atyoidea</taxon>
        <taxon>Atyidae</taxon>
        <taxon>Halocaridina</taxon>
    </lineage>
</organism>
<sequence length="216" mass="23717">MTSCNLAISESLSSLPTLPPGVLPGTASPSFAGDSGETEISQRQTHDRLSKCVILLQVLRRYSISIVAFAIWGIGLFALIRMNENYFITPFVISFACLCAWVVAKVAQGYRRNIDQQSEEEENDQNSDMGEPPPYEIVMEKPPPYSQLFTVSPPSTQEKSQETARSNPSFQKCSSVDDTTAPKEPCETGFDPVEEGVFDVTDLPTYEQAQSSLSSS</sequence>
<name>A0AAN8WNB0_HALRR</name>
<dbReference type="AlphaFoldDB" id="A0AAN8WNB0"/>
<feature type="transmembrane region" description="Helical" evidence="2">
    <location>
        <begin position="58"/>
        <end position="80"/>
    </location>
</feature>
<proteinExistence type="predicted"/>
<dbReference type="Proteomes" id="UP001381693">
    <property type="component" value="Unassembled WGS sequence"/>
</dbReference>
<comment type="caution">
    <text evidence="3">The sequence shown here is derived from an EMBL/GenBank/DDBJ whole genome shotgun (WGS) entry which is preliminary data.</text>
</comment>
<evidence type="ECO:0000313" key="3">
    <source>
        <dbReference type="EMBL" id="KAK7066133.1"/>
    </source>
</evidence>
<feature type="compositionally biased region" description="Polar residues" evidence="1">
    <location>
        <begin position="147"/>
        <end position="178"/>
    </location>
</feature>
<protein>
    <recommendedName>
        <fullName evidence="5">Transmembrane protein</fullName>
    </recommendedName>
</protein>
<evidence type="ECO:0008006" key="5">
    <source>
        <dbReference type="Google" id="ProtNLM"/>
    </source>
</evidence>
<dbReference type="EMBL" id="JAXCGZ010019407">
    <property type="protein sequence ID" value="KAK7066133.1"/>
    <property type="molecule type" value="Genomic_DNA"/>
</dbReference>
<keyword evidence="2" id="KW-1133">Transmembrane helix</keyword>
<feature type="region of interest" description="Disordered" evidence="1">
    <location>
        <begin position="116"/>
        <end position="192"/>
    </location>
</feature>
<gene>
    <name evidence="3" type="ORF">SK128_019562</name>
</gene>
<accession>A0AAN8WNB0</accession>
<keyword evidence="2" id="KW-0812">Transmembrane</keyword>
<feature type="compositionally biased region" description="Pro residues" evidence="1">
    <location>
        <begin position="131"/>
        <end position="145"/>
    </location>
</feature>
<keyword evidence="2" id="KW-0472">Membrane</keyword>
<evidence type="ECO:0000313" key="4">
    <source>
        <dbReference type="Proteomes" id="UP001381693"/>
    </source>
</evidence>
<feature type="transmembrane region" description="Helical" evidence="2">
    <location>
        <begin position="86"/>
        <end position="104"/>
    </location>
</feature>
<reference evidence="3 4" key="1">
    <citation type="submission" date="2023-11" db="EMBL/GenBank/DDBJ databases">
        <title>Halocaridina rubra genome assembly.</title>
        <authorList>
            <person name="Smith C."/>
        </authorList>
    </citation>
    <scope>NUCLEOTIDE SEQUENCE [LARGE SCALE GENOMIC DNA]</scope>
    <source>
        <strain evidence="3">EP-1</strain>
        <tissue evidence="3">Whole</tissue>
    </source>
</reference>
<evidence type="ECO:0000256" key="2">
    <source>
        <dbReference type="SAM" id="Phobius"/>
    </source>
</evidence>
<keyword evidence="4" id="KW-1185">Reference proteome</keyword>
<evidence type="ECO:0000256" key="1">
    <source>
        <dbReference type="SAM" id="MobiDB-lite"/>
    </source>
</evidence>